<dbReference type="AlphaFoldDB" id="A0A6I7TYB9"/>
<dbReference type="GO" id="GO:0000287">
    <property type="term" value="F:magnesium ion binding"/>
    <property type="evidence" value="ECO:0007669"/>
    <property type="project" value="UniProtKB-UniRule"/>
</dbReference>
<feature type="binding site" evidence="10">
    <location>
        <position position="15"/>
    </location>
    <ligand>
        <name>Mg(2+)</name>
        <dbReference type="ChEBI" id="CHEBI:18420"/>
    </ligand>
</feature>
<dbReference type="EMBL" id="LKPO01000021">
    <property type="protein sequence ID" value="OLF90348.1"/>
    <property type="molecule type" value="Genomic_DNA"/>
</dbReference>
<dbReference type="Gene3D" id="3.40.1170.60">
    <property type="match status" value="1"/>
</dbReference>
<evidence type="ECO:0000256" key="8">
    <source>
        <dbReference type="ARBA" id="ARBA00022932"/>
    </source>
</evidence>
<evidence type="ECO:0000313" key="16">
    <source>
        <dbReference type="Proteomes" id="UP000429980"/>
    </source>
</evidence>
<dbReference type="GO" id="GO:0003684">
    <property type="term" value="F:damaged DNA binding"/>
    <property type="evidence" value="ECO:0007669"/>
    <property type="project" value="InterPro"/>
</dbReference>
<dbReference type="GO" id="GO:0003887">
    <property type="term" value="F:DNA-directed DNA polymerase activity"/>
    <property type="evidence" value="ECO:0007669"/>
    <property type="project" value="UniProtKB-UniRule"/>
</dbReference>
<dbReference type="Pfam" id="PF11798">
    <property type="entry name" value="IMS_HHH"/>
    <property type="match status" value="1"/>
</dbReference>
<dbReference type="RefSeq" id="WP_020452103.1">
    <property type="nucleotide sequence ID" value="NZ_AP023088.1"/>
</dbReference>
<dbReference type="EMBL" id="JARAFO010000037">
    <property type="protein sequence ID" value="MDE1453138.1"/>
    <property type="molecule type" value="Genomic_DNA"/>
</dbReference>
<dbReference type="GO" id="GO:0009432">
    <property type="term" value="P:SOS response"/>
    <property type="evidence" value="ECO:0007669"/>
    <property type="project" value="TreeGrafter"/>
</dbReference>
<keyword evidence="4 10" id="KW-0548">Nucleotidyltransferase</keyword>
<dbReference type="GO" id="GO:0006281">
    <property type="term" value="P:DNA repair"/>
    <property type="evidence" value="ECO:0007669"/>
    <property type="project" value="UniProtKB-UniRule"/>
</dbReference>
<evidence type="ECO:0000256" key="6">
    <source>
        <dbReference type="ARBA" id="ARBA00022763"/>
    </source>
</evidence>
<dbReference type="InterPro" id="IPR022880">
    <property type="entry name" value="DNApol_IV"/>
</dbReference>
<keyword evidence="8 10" id="KW-0239">DNA-directed DNA polymerase</keyword>
<keyword evidence="9 10" id="KW-0234">DNA repair</keyword>
<dbReference type="Proteomes" id="UP000429980">
    <property type="component" value="Unassembled WGS sequence"/>
</dbReference>
<dbReference type="PANTHER" id="PTHR11076">
    <property type="entry name" value="DNA REPAIR POLYMERASE UMUC / TRANSFERASE FAMILY MEMBER"/>
    <property type="match status" value="1"/>
</dbReference>
<keyword evidence="6 10" id="KW-0227">DNA damage</keyword>
<dbReference type="InterPro" id="IPR043128">
    <property type="entry name" value="Rev_trsase/Diguanyl_cyclase"/>
</dbReference>
<dbReference type="InterPro" id="IPR043502">
    <property type="entry name" value="DNA/RNA_pol_sf"/>
</dbReference>
<organism evidence="13 15">
    <name type="scientific">Bacillus paralicheniformis</name>
    <dbReference type="NCBI Taxonomy" id="1648923"/>
    <lineage>
        <taxon>Bacteria</taxon>
        <taxon>Bacillati</taxon>
        <taxon>Bacillota</taxon>
        <taxon>Bacilli</taxon>
        <taxon>Bacillales</taxon>
        <taxon>Bacillaceae</taxon>
        <taxon>Bacillus</taxon>
    </lineage>
</organism>
<reference evidence="13 15" key="1">
    <citation type="journal article" date="2016" name="Front. Microbiol.">
        <title>High-Level Heat Resistance of Spores of Bacillus amyloliquefaciens and Bacillus licheniformis Results from the Presence of a spoVA Operon in a Tn1546 Transposon.</title>
        <authorList>
            <person name="Berendsen E.M."/>
            <person name="Koning R.A."/>
            <person name="Boekhorst J."/>
            <person name="de Jong A."/>
            <person name="Kuipers O.P."/>
            <person name="Wells-Bennik M.H."/>
        </authorList>
    </citation>
    <scope>NUCLEOTIDE SEQUENCE [LARGE SCALE GENOMIC DNA]</scope>
    <source>
        <strain evidence="13 15">B4121</strain>
    </source>
</reference>
<reference evidence="12" key="3">
    <citation type="submission" date="2022-12" db="EMBL/GenBank/DDBJ databases">
        <title>Draft Genome Sequences of Bacillus licheniformis and Bacillus paralicheniformis strains isolated from Irish skim milk powders.</title>
        <authorList>
            <person name="Lourenco A."/>
            <person name="Li F."/>
            <person name="Geraldine D."/>
            <person name="Tobin J.T."/>
            <person name="Butler F."/>
            <person name="Jordan K."/>
            <person name="Obrien T."/>
        </authorList>
    </citation>
    <scope>NUCLEOTIDE SEQUENCE</scope>
    <source>
        <strain evidence="12">3370</strain>
    </source>
</reference>
<protein>
    <recommendedName>
        <fullName evidence="10">DNA polymerase IV</fullName>
        <shortName evidence="10">Pol IV</shortName>
        <ecNumber evidence="10">2.7.7.7</ecNumber>
    </recommendedName>
</protein>
<dbReference type="EMBL" id="NILF01000007">
    <property type="protein sequence ID" value="TWL44544.1"/>
    <property type="molecule type" value="Genomic_DNA"/>
</dbReference>
<comment type="subunit">
    <text evidence="10">Monomer.</text>
</comment>
<keyword evidence="5 10" id="KW-0479">Metal-binding</keyword>
<evidence type="ECO:0000313" key="15">
    <source>
        <dbReference type="Proteomes" id="UP000185604"/>
    </source>
</evidence>
<keyword evidence="3 10" id="KW-0808">Transferase</keyword>
<comment type="caution">
    <text evidence="13">The sequence shown here is derived from an EMBL/GenBank/DDBJ whole genome shotgun (WGS) entry which is preliminary data.</text>
</comment>
<keyword evidence="2 10" id="KW-0515">Mutator protein</keyword>
<gene>
    <name evidence="10" type="primary">dinB</name>
    <name evidence="13" type="ORF">B4121_3623</name>
    <name evidence="14" type="ORF">CHCC15381_2550</name>
    <name evidence="12" type="ORF">PVN32_13245</name>
</gene>
<dbReference type="Gene3D" id="3.30.1490.100">
    <property type="entry name" value="DNA polymerase, Y-family, little finger domain"/>
    <property type="match status" value="1"/>
</dbReference>
<proteinExistence type="inferred from homology"/>
<evidence type="ECO:0000256" key="2">
    <source>
        <dbReference type="ARBA" id="ARBA00022457"/>
    </source>
</evidence>
<comment type="similarity">
    <text evidence="1 10">Belongs to the DNA polymerase type-Y family.</text>
</comment>
<feature type="site" description="Substrate discrimination" evidence="10">
    <location>
        <position position="20"/>
    </location>
</feature>
<keyword evidence="10" id="KW-0963">Cytoplasm</keyword>
<dbReference type="NCBIfam" id="NF002492">
    <property type="entry name" value="PRK01810.1"/>
    <property type="match status" value="1"/>
</dbReference>
<feature type="active site" evidence="10">
    <location>
        <position position="112"/>
    </location>
</feature>
<feature type="domain" description="UmuC" evidence="11">
    <location>
        <begin position="11"/>
        <end position="192"/>
    </location>
</feature>
<dbReference type="PROSITE" id="PS50173">
    <property type="entry name" value="UMUC"/>
    <property type="match status" value="1"/>
</dbReference>
<comment type="subcellular location">
    <subcellularLocation>
        <location evidence="10">Cytoplasm</location>
    </subcellularLocation>
</comment>
<name>A0A6I7TYB9_9BACI</name>
<comment type="cofactor">
    <cofactor evidence="10">
        <name>Mg(2+)</name>
        <dbReference type="ChEBI" id="CHEBI:18420"/>
    </cofactor>
    <text evidence="10">Binds 2 magnesium ions per subunit.</text>
</comment>
<dbReference type="Gene3D" id="3.30.70.270">
    <property type="match status" value="1"/>
</dbReference>
<keyword evidence="10" id="KW-0235">DNA replication</keyword>
<evidence type="ECO:0000313" key="14">
    <source>
        <dbReference type="EMBL" id="TWL44544.1"/>
    </source>
</evidence>
<evidence type="ECO:0000256" key="3">
    <source>
        <dbReference type="ARBA" id="ARBA00022679"/>
    </source>
</evidence>
<evidence type="ECO:0000256" key="9">
    <source>
        <dbReference type="ARBA" id="ARBA00023204"/>
    </source>
</evidence>
<comment type="function">
    <text evidence="10">Poorly processive, error-prone DNA polymerase involved in untargeted mutagenesis. Copies undamaged DNA at stalled replication forks, which arise in vivo from mismatched or misaligned primer ends. These misaligned primers can be extended by PolIV. Exhibits no 3'-5' exonuclease (proofreading) activity. May be involved in translesional synthesis, in conjunction with the beta clamp from PolIII.</text>
</comment>
<evidence type="ECO:0000313" key="13">
    <source>
        <dbReference type="EMBL" id="OLF90348.1"/>
    </source>
</evidence>
<keyword evidence="10" id="KW-0238">DNA-binding</keyword>
<dbReference type="Proteomes" id="UP000185604">
    <property type="component" value="Unassembled WGS sequence"/>
</dbReference>
<dbReference type="EC" id="2.7.7.7" evidence="10"/>
<dbReference type="NCBIfam" id="NF002677">
    <property type="entry name" value="PRK02406.1"/>
    <property type="match status" value="1"/>
</dbReference>
<dbReference type="FunFam" id="3.40.1170.60:FF:000003">
    <property type="entry name" value="DNA polymerase eta"/>
    <property type="match status" value="1"/>
</dbReference>
<feature type="binding site" evidence="10">
    <location>
        <position position="111"/>
    </location>
    <ligand>
        <name>Mg(2+)</name>
        <dbReference type="ChEBI" id="CHEBI:18420"/>
    </ligand>
</feature>
<dbReference type="GO" id="GO:0006261">
    <property type="term" value="P:DNA-templated DNA replication"/>
    <property type="evidence" value="ECO:0007669"/>
    <property type="project" value="UniProtKB-UniRule"/>
</dbReference>
<evidence type="ECO:0000256" key="7">
    <source>
        <dbReference type="ARBA" id="ARBA00022842"/>
    </source>
</evidence>
<dbReference type="InterPro" id="IPR001126">
    <property type="entry name" value="UmuC"/>
</dbReference>
<evidence type="ECO:0000256" key="10">
    <source>
        <dbReference type="HAMAP-Rule" id="MF_01113"/>
    </source>
</evidence>
<dbReference type="Pfam" id="PF00817">
    <property type="entry name" value="IMS"/>
    <property type="match status" value="1"/>
</dbReference>
<dbReference type="HAMAP" id="MF_01113">
    <property type="entry name" value="DNApol_IV"/>
    <property type="match status" value="1"/>
</dbReference>
<dbReference type="InterPro" id="IPR036775">
    <property type="entry name" value="DNA_pol_Y-fam_lit_finger_sf"/>
</dbReference>
<dbReference type="InterPro" id="IPR017961">
    <property type="entry name" value="DNA_pol_Y-fam_little_finger"/>
</dbReference>
<reference evidence="14 16" key="2">
    <citation type="submission" date="2019-06" db="EMBL/GenBank/DDBJ databases">
        <title>Genome sequence analysis of &gt;100 Bacillus licheniformis strains suggests intrinsic resistance to this species.</title>
        <authorList>
            <person name="Wels M."/>
            <person name="Siezen R.J."/>
            <person name="Johansen E."/>
            <person name="Stuer-Lauridsen B."/>
            <person name="Bjerre K."/>
            <person name="Nielsen B.K.K."/>
        </authorList>
    </citation>
    <scope>NUCLEOTIDE SEQUENCE [LARGE SCALE GENOMIC DNA]</scope>
    <source>
        <strain evidence="14 16">BAC-15381</strain>
    </source>
</reference>
<evidence type="ECO:0000256" key="5">
    <source>
        <dbReference type="ARBA" id="ARBA00022723"/>
    </source>
</evidence>
<dbReference type="Gene3D" id="1.10.150.20">
    <property type="entry name" value="5' to 3' exonuclease, C-terminal subdomain"/>
    <property type="match status" value="1"/>
</dbReference>
<dbReference type="InterPro" id="IPR024728">
    <property type="entry name" value="PolY_HhH_motif"/>
</dbReference>
<evidence type="ECO:0000313" key="12">
    <source>
        <dbReference type="EMBL" id="MDE1453138.1"/>
    </source>
</evidence>
<keyword evidence="16" id="KW-1185">Reference proteome</keyword>
<comment type="catalytic activity">
    <reaction evidence="10">
        <text>DNA(n) + a 2'-deoxyribonucleoside 5'-triphosphate = DNA(n+1) + diphosphate</text>
        <dbReference type="Rhea" id="RHEA:22508"/>
        <dbReference type="Rhea" id="RHEA-COMP:17339"/>
        <dbReference type="Rhea" id="RHEA-COMP:17340"/>
        <dbReference type="ChEBI" id="CHEBI:33019"/>
        <dbReference type="ChEBI" id="CHEBI:61560"/>
        <dbReference type="ChEBI" id="CHEBI:173112"/>
        <dbReference type="EC" id="2.7.7.7"/>
    </reaction>
</comment>
<dbReference type="GO" id="GO:0042276">
    <property type="term" value="P:error-prone translesion synthesis"/>
    <property type="evidence" value="ECO:0007669"/>
    <property type="project" value="TreeGrafter"/>
</dbReference>
<evidence type="ECO:0000256" key="1">
    <source>
        <dbReference type="ARBA" id="ARBA00010945"/>
    </source>
</evidence>
<dbReference type="Pfam" id="PF11799">
    <property type="entry name" value="IMS_C"/>
    <property type="match status" value="1"/>
</dbReference>
<sequence length="418" mass="47575">MSADKQKGRVIFHIDMNSFYASVEMAYDPSLKGRPLAIAGNAKERKGIVVTCSYEARARGVKPPMPLWEAKRLCPELIVKPPNFDRYRSSSREMFQVLREYTDLVEPVSIDEGYMDLTDTPYRNRAYETAKEIQERLQEELLLPSSIGIAPNKFLAKMASDMKKPLGITILRKREVPRILWPMDISEMYGVGRKTAEKLKTLDIGKIGDLAAADEYALKRLLGINGPRLKRRANGIDTGEVNPDRIYEFKSVGNSSTLPYDSTDEKELCGLIDKLSVSVSDRLKRKEVMAAKVFIMIRFADWTNITRSKTLLNPTDSREDIAKEAKALFRQHWHGSPVRLLGVTGTDLVNRKEAVKQLDLFSFHEDAKDEPIQKVMAELNEKYGTDLIKKGIRIVKKESKTSGTSFNKDFFQDERQDQ</sequence>
<dbReference type="PANTHER" id="PTHR11076:SF33">
    <property type="entry name" value="DNA POLYMERASE KAPPA"/>
    <property type="match status" value="1"/>
</dbReference>
<accession>A0A6I7TYB9</accession>
<dbReference type="CDD" id="cd03586">
    <property type="entry name" value="PolY_Pol_IV_kappa"/>
    <property type="match status" value="1"/>
</dbReference>
<dbReference type="Proteomes" id="UP001216709">
    <property type="component" value="Unassembled WGS sequence"/>
</dbReference>
<dbReference type="GO" id="GO:0005829">
    <property type="term" value="C:cytosol"/>
    <property type="evidence" value="ECO:0007669"/>
    <property type="project" value="TreeGrafter"/>
</dbReference>
<dbReference type="SUPFAM" id="SSF56672">
    <property type="entry name" value="DNA/RNA polymerases"/>
    <property type="match status" value="1"/>
</dbReference>
<evidence type="ECO:0000256" key="4">
    <source>
        <dbReference type="ARBA" id="ARBA00022695"/>
    </source>
</evidence>
<keyword evidence="7 10" id="KW-0460">Magnesium</keyword>
<evidence type="ECO:0000259" key="11">
    <source>
        <dbReference type="PROSITE" id="PS50173"/>
    </source>
</evidence>
<dbReference type="SUPFAM" id="SSF100879">
    <property type="entry name" value="Lesion bypass DNA polymerase (Y-family), little finger domain"/>
    <property type="match status" value="1"/>
</dbReference>
<dbReference type="InterPro" id="IPR050116">
    <property type="entry name" value="DNA_polymerase-Y"/>
</dbReference>